<protein>
    <recommendedName>
        <fullName evidence="4">Zinc-ribbon domain-containing protein</fullName>
    </recommendedName>
</protein>
<dbReference type="Proteomes" id="UP001589858">
    <property type="component" value="Unassembled WGS sequence"/>
</dbReference>
<sequence>MPSLTSMLDDPMAQRSILTASVLPWDYVRMRRKAAGLSIADAARPYWHHAEHRADVERNFRTLETVGFRVKQHFFVLDMSRSYRLNITVYRQLCDDRPDQHPRLCLACGWDEWTDQLDWHDNAVTWSAHDPEICTLCEHGRRTKFTPRPAAHHPDTMPHGAHQIAA</sequence>
<evidence type="ECO:0000256" key="1">
    <source>
        <dbReference type="SAM" id="MobiDB-lite"/>
    </source>
</evidence>
<gene>
    <name evidence="2" type="ORF">ACFFF8_23650</name>
</gene>
<keyword evidence="3" id="KW-1185">Reference proteome</keyword>
<evidence type="ECO:0000313" key="3">
    <source>
        <dbReference type="Proteomes" id="UP001589858"/>
    </source>
</evidence>
<dbReference type="EMBL" id="JBHLTM010000088">
    <property type="protein sequence ID" value="MFC0687589.1"/>
    <property type="molecule type" value="Genomic_DNA"/>
</dbReference>
<accession>A0ABV6SEA4</accession>
<organism evidence="2 3">
    <name type="scientific">Novosphingobium clariflavum</name>
    <dbReference type="NCBI Taxonomy" id="2029884"/>
    <lineage>
        <taxon>Bacteria</taxon>
        <taxon>Pseudomonadati</taxon>
        <taxon>Pseudomonadota</taxon>
        <taxon>Alphaproteobacteria</taxon>
        <taxon>Sphingomonadales</taxon>
        <taxon>Sphingomonadaceae</taxon>
        <taxon>Novosphingobium</taxon>
    </lineage>
</organism>
<name>A0ABV6SEA4_9SPHN</name>
<evidence type="ECO:0000313" key="2">
    <source>
        <dbReference type="EMBL" id="MFC0687589.1"/>
    </source>
</evidence>
<reference evidence="2 3" key="1">
    <citation type="submission" date="2024-09" db="EMBL/GenBank/DDBJ databases">
        <authorList>
            <person name="Sun Q."/>
            <person name="Mori K."/>
        </authorList>
    </citation>
    <scope>NUCLEOTIDE SEQUENCE [LARGE SCALE GENOMIC DNA]</scope>
    <source>
        <strain evidence="2 3">CICC 11035S</strain>
    </source>
</reference>
<feature type="region of interest" description="Disordered" evidence="1">
    <location>
        <begin position="147"/>
        <end position="166"/>
    </location>
</feature>
<comment type="caution">
    <text evidence="2">The sequence shown here is derived from an EMBL/GenBank/DDBJ whole genome shotgun (WGS) entry which is preliminary data.</text>
</comment>
<evidence type="ECO:0008006" key="4">
    <source>
        <dbReference type="Google" id="ProtNLM"/>
    </source>
</evidence>
<proteinExistence type="predicted"/>